<dbReference type="AlphaFoldDB" id="A0A420XFE0"/>
<sequence length="159" mass="18460">MNGTQNPIKDLKQWKNAQNKATTPQTMSTKGNIKAKDKPAKKANKATIWFYPLYQMSYVFQQTKWNIASCKKNYPDCFHFKKRLAKEVAEIDQYLKGGHELLMMFASLEKLPPEEALKLKRFHHAIRYLSKQLNDIADYVEQVEKADDEVLNALCFSKA</sequence>
<protein>
    <submittedName>
        <fullName evidence="2">Uncharacterized protein</fullName>
    </submittedName>
</protein>
<gene>
    <name evidence="2" type="ORF">DES31_1667</name>
</gene>
<reference evidence="2 3" key="1">
    <citation type="submission" date="2018-10" db="EMBL/GenBank/DDBJ databases">
        <title>Genomic Encyclopedia of Type Strains, Phase IV (KMG-IV): sequencing the most valuable type-strain genomes for metagenomic binning, comparative biology and taxonomic classification.</title>
        <authorList>
            <person name="Goeker M."/>
        </authorList>
    </citation>
    <scope>NUCLEOTIDE SEQUENCE [LARGE SCALE GENOMIC DNA]</scope>
    <source>
        <strain evidence="2 3">DSM 23800</strain>
    </source>
</reference>
<dbReference type="OrthoDB" id="5682884at2"/>
<proteinExistence type="predicted"/>
<organism evidence="2 3">
    <name type="scientific">Otariodibacter oris</name>
    <dbReference type="NCBI Taxonomy" id="1032623"/>
    <lineage>
        <taxon>Bacteria</taxon>
        <taxon>Pseudomonadati</taxon>
        <taxon>Pseudomonadota</taxon>
        <taxon>Gammaproteobacteria</taxon>
        <taxon>Pasteurellales</taxon>
        <taxon>Pasteurellaceae</taxon>
        <taxon>Otariodibacter</taxon>
    </lineage>
</organism>
<name>A0A420XFE0_9PAST</name>
<feature type="compositionally biased region" description="Polar residues" evidence="1">
    <location>
        <begin position="15"/>
        <end position="31"/>
    </location>
</feature>
<keyword evidence="3" id="KW-1185">Reference proteome</keyword>
<accession>A0A420XFE0</accession>
<evidence type="ECO:0000313" key="3">
    <source>
        <dbReference type="Proteomes" id="UP000280099"/>
    </source>
</evidence>
<dbReference type="EMBL" id="RBJC01000009">
    <property type="protein sequence ID" value="RKR71089.1"/>
    <property type="molecule type" value="Genomic_DNA"/>
</dbReference>
<evidence type="ECO:0000256" key="1">
    <source>
        <dbReference type="SAM" id="MobiDB-lite"/>
    </source>
</evidence>
<dbReference type="RefSeq" id="WP_121123903.1">
    <property type="nucleotide sequence ID" value="NZ_CP016604.1"/>
</dbReference>
<evidence type="ECO:0000313" key="2">
    <source>
        <dbReference type="EMBL" id="RKR71089.1"/>
    </source>
</evidence>
<dbReference type="Proteomes" id="UP000280099">
    <property type="component" value="Unassembled WGS sequence"/>
</dbReference>
<comment type="caution">
    <text evidence="2">The sequence shown here is derived from an EMBL/GenBank/DDBJ whole genome shotgun (WGS) entry which is preliminary data.</text>
</comment>
<feature type="region of interest" description="Disordered" evidence="1">
    <location>
        <begin position="1"/>
        <end position="37"/>
    </location>
</feature>